<dbReference type="Proteomes" id="UP000217446">
    <property type="component" value="Unassembled WGS sequence"/>
</dbReference>
<evidence type="ECO:0000313" key="1">
    <source>
        <dbReference type="EMBL" id="GAX57872.1"/>
    </source>
</evidence>
<comment type="caution">
    <text evidence="1">The sequence shown here is derived from an EMBL/GenBank/DDBJ whole genome shotgun (WGS) entry which is preliminary data.</text>
</comment>
<name>A0A250VV22_STROL</name>
<organism evidence="1 2">
    <name type="scientific">Streptomyces olivochromogenes</name>
    <dbReference type="NCBI Taxonomy" id="1963"/>
    <lineage>
        <taxon>Bacteria</taxon>
        <taxon>Bacillati</taxon>
        <taxon>Actinomycetota</taxon>
        <taxon>Actinomycetes</taxon>
        <taxon>Kitasatosporales</taxon>
        <taxon>Streptomycetaceae</taxon>
        <taxon>Streptomyces</taxon>
    </lineage>
</organism>
<reference evidence="2" key="1">
    <citation type="submission" date="2017-05" db="EMBL/GenBank/DDBJ databases">
        <title>Streptomyces olivochromogenes NBRC 3561 whole genome shotgun sequence.</title>
        <authorList>
            <person name="Dohra H."/>
            <person name="Kodani S."/>
        </authorList>
    </citation>
    <scope>NUCLEOTIDE SEQUENCE [LARGE SCALE GENOMIC DNA]</scope>
    <source>
        <strain evidence="2">NBRC 3561</strain>
    </source>
</reference>
<dbReference type="EMBL" id="BDQI01000041">
    <property type="protein sequence ID" value="GAX57872.1"/>
    <property type="molecule type" value="Genomic_DNA"/>
</dbReference>
<sequence>MAAEGRLPWFLPEVMTSFRAICETGPGLVGSHDEVSRIHGRMRAAVTLRRPRIAAAGARAEGDSGMIRAMDQLSYSAAWLSRWRDEITGAVNSMMSTFEETYGYEPGTNEVRAAGEEDLRAARDYGREVLGFEDLLTFYESIGEVVLSDVGNGYFVHSARAVLHMLAEEGPVFVPEADDPHGMVIASNGGGVLYVADWGGAIHRSRSASLDDAEFDKVADDLPQFLDDIRRCVVSFVETGVIGDL</sequence>
<gene>
    <name evidence="1" type="ORF">SO3561_09443</name>
</gene>
<evidence type="ECO:0008006" key="3">
    <source>
        <dbReference type="Google" id="ProtNLM"/>
    </source>
</evidence>
<keyword evidence="2" id="KW-1185">Reference proteome</keyword>
<evidence type="ECO:0000313" key="2">
    <source>
        <dbReference type="Proteomes" id="UP000217446"/>
    </source>
</evidence>
<accession>A0A250VV22</accession>
<dbReference type="AlphaFoldDB" id="A0A250VV22"/>
<proteinExistence type="predicted"/>
<protein>
    <recommendedName>
        <fullName evidence="3">SMI1/KNR4 family protein</fullName>
    </recommendedName>
</protein>
<dbReference type="RefSeq" id="WP_235613961.1">
    <property type="nucleotide sequence ID" value="NZ_BDQI01000041.1"/>
</dbReference>